<feature type="transmembrane region" description="Helical" evidence="5">
    <location>
        <begin position="86"/>
        <end position="103"/>
    </location>
</feature>
<keyword evidence="4 5" id="KW-0472">Membrane</keyword>
<dbReference type="PANTHER" id="PTHR12778">
    <property type="entry name" value="SOLUTE CARRIER FAMILY 33 ACETYL-COA TRANSPORTER -RELATED"/>
    <property type="match status" value="1"/>
</dbReference>
<evidence type="ECO:0000256" key="3">
    <source>
        <dbReference type="ARBA" id="ARBA00022989"/>
    </source>
</evidence>
<dbReference type="Proteomes" id="UP000478052">
    <property type="component" value="Unassembled WGS sequence"/>
</dbReference>
<dbReference type="GO" id="GO:0035348">
    <property type="term" value="P:acetyl-CoA transmembrane transport"/>
    <property type="evidence" value="ECO:0007669"/>
    <property type="project" value="InterPro"/>
</dbReference>
<feature type="transmembrane region" description="Helical" evidence="5">
    <location>
        <begin position="246"/>
        <end position="269"/>
    </location>
</feature>
<dbReference type="InterPro" id="IPR036259">
    <property type="entry name" value="MFS_trans_sf"/>
</dbReference>
<feature type="transmembrane region" description="Helical" evidence="5">
    <location>
        <begin position="200"/>
        <end position="226"/>
    </location>
</feature>
<organism evidence="6 7">
    <name type="scientific">Aphis craccivora</name>
    <name type="common">Cowpea aphid</name>
    <dbReference type="NCBI Taxonomy" id="307492"/>
    <lineage>
        <taxon>Eukaryota</taxon>
        <taxon>Metazoa</taxon>
        <taxon>Ecdysozoa</taxon>
        <taxon>Arthropoda</taxon>
        <taxon>Hexapoda</taxon>
        <taxon>Insecta</taxon>
        <taxon>Pterygota</taxon>
        <taxon>Neoptera</taxon>
        <taxon>Paraneoptera</taxon>
        <taxon>Hemiptera</taxon>
        <taxon>Sternorrhyncha</taxon>
        <taxon>Aphidomorpha</taxon>
        <taxon>Aphidoidea</taxon>
        <taxon>Aphididae</taxon>
        <taxon>Aphidini</taxon>
        <taxon>Aphis</taxon>
        <taxon>Aphis</taxon>
    </lineage>
</organism>
<dbReference type="Gene3D" id="1.20.1250.20">
    <property type="entry name" value="MFS general substrate transporter like domains"/>
    <property type="match status" value="1"/>
</dbReference>
<dbReference type="InterPro" id="IPR004752">
    <property type="entry name" value="AmpG_permease/AT-1"/>
</dbReference>
<accession>A0A6G0YH70</accession>
<reference evidence="6 7" key="1">
    <citation type="submission" date="2019-08" db="EMBL/GenBank/DDBJ databases">
        <title>Whole genome of Aphis craccivora.</title>
        <authorList>
            <person name="Voronova N.V."/>
            <person name="Shulinski R.S."/>
            <person name="Bandarenka Y.V."/>
            <person name="Zhorov D.G."/>
            <person name="Warner D."/>
        </authorList>
    </citation>
    <scope>NUCLEOTIDE SEQUENCE [LARGE SCALE GENOMIC DNA]</scope>
    <source>
        <strain evidence="6">180601</strain>
        <tissue evidence="6">Whole Body</tissue>
    </source>
</reference>
<feature type="transmembrane region" description="Helical" evidence="5">
    <location>
        <begin position="372"/>
        <end position="389"/>
    </location>
</feature>
<evidence type="ECO:0000313" key="7">
    <source>
        <dbReference type="Proteomes" id="UP000478052"/>
    </source>
</evidence>
<dbReference type="PANTHER" id="PTHR12778:SF9">
    <property type="entry name" value="ACETYL-COENZYME A TRANSPORTER 1"/>
    <property type="match status" value="1"/>
</dbReference>
<feature type="transmembrane region" description="Helical" evidence="5">
    <location>
        <begin position="401"/>
        <end position="430"/>
    </location>
</feature>
<dbReference type="InterPro" id="IPR024371">
    <property type="entry name" value="AcetylCoA_trans_1-like"/>
</dbReference>
<evidence type="ECO:0000256" key="1">
    <source>
        <dbReference type="ARBA" id="ARBA00004141"/>
    </source>
</evidence>
<evidence type="ECO:0000256" key="4">
    <source>
        <dbReference type="ARBA" id="ARBA00023136"/>
    </source>
</evidence>
<dbReference type="GO" id="GO:0016020">
    <property type="term" value="C:membrane"/>
    <property type="evidence" value="ECO:0007669"/>
    <property type="project" value="UniProtKB-SubCell"/>
</dbReference>
<protein>
    <submittedName>
        <fullName evidence="6">Acetyl-coenzyme A transporter 1-like</fullName>
    </submittedName>
</protein>
<keyword evidence="2 5" id="KW-0812">Transmembrane</keyword>
<keyword evidence="7" id="KW-1185">Reference proteome</keyword>
<name>A0A6G0YH70_APHCR</name>
<feature type="transmembrane region" description="Helical" evidence="5">
    <location>
        <begin position="503"/>
        <end position="521"/>
    </location>
</feature>
<dbReference type="EMBL" id="VUJU01004059">
    <property type="protein sequence ID" value="KAF0755666.1"/>
    <property type="molecule type" value="Genomic_DNA"/>
</dbReference>
<proteinExistence type="predicted"/>
<comment type="subcellular location">
    <subcellularLocation>
        <location evidence="1">Membrane</location>
        <topology evidence="1">Multi-pass membrane protein</topology>
    </subcellularLocation>
</comment>
<dbReference type="OrthoDB" id="6415790at2759"/>
<feature type="transmembrane region" description="Helical" evidence="5">
    <location>
        <begin position="42"/>
        <end position="66"/>
    </location>
</feature>
<dbReference type="GO" id="GO:0008521">
    <property type="term" value="F:acetyl-CoA transmembrane transporter activity"/>
    <property type="evidence" value="ECO:0007669"/>
    <property type="project" value="InterPro"/>
</dbReference>
<keyword evidence="3 5" id="KW-1133">Transmembrane helix</keyword>
<evidence type="ECO:0000256" key="5">
    <source>
        <dbReference type="SAM" id="Phobius"/>
    </source>
</evidence>
<feature type="transmembrane region" description="Helical" evidence="5">
    <location>
        <begin position="337"/>
        <end position="360"/>
    </location>
</feature>
<sequence length="546" mass="61822">MSKVKPRKAMVFEDKLENFSPKRKKHGSHVPKATPSTIGDRLNIIILLFLYTLQGVPLGLSAAIPITMQKKHITYKEQAQFSFSTWPFSLKLLWAPIVDSIFWPKFGRRKTWLVPVQYLIGQRAHGGSRGSKCRPWTLFDATAAGFFLLFLAMNINDWLVFTENPNTTFLTLMFFCLNFLAATQDIAVDGWALTMLRKENVGYASTCNSVGQTIGAFLGYVVFITLESPTFCNKWLRFTESTEGLITLQGFLYFWGYTFMIATTLVAVFKHEKDQSTEHDNLDLNLYQTYKLLGDIMRLPSVKSLSIVLLTAKIGFSAIDVVSSLKIIDKGIPKDDIALIGLLSIPLQIIIPVLITKYTAGPKPMNVYLKSIPYRLLIGIVIASIVYFTPYFIDQDGKVSMFYYIIVLSSFLLHQLTMYSMFVAVMAFFARISDPLFGGTNMTLLNTLTNLGGAWANTAALWMTDFLTYKQCSANEYNTCSTETEINACQTSDGKCDITIDGFYLETVLCTIFGIMWYQYFSKKIRNLQSIDLKHWHVDAKKHSKL</sequence>
<dbReference type="SUPFAM" id="SSF103473">
    <property type="entry name" value="MFS general substrate transporter"/>
    <property type="match status" value="1"/>
</dbReference>
<comment type="caution">
    <text evidence="6">The sequence shown here is derived from an EMBL/GenBank/DDBJ whole genome shotgun (WGS) entry which is preliminary data.</text>
</comment>
<feature type="transmembrane region" description="Helical" evidence="5">
    <location>
        <begin position="167"/>
        <end position="188"/>
    </location>
</feature>
<dbReference type="Pfam" id="PF13000">
    <property type="entry name" value="Acatn"/>
    <property type="match status" value="3"/>
</dbReference>
<gene>
    <name evidence="6" type="ORF">FWK35_00025752</name>
</gene>
<evidence type="ECO:0000313" key="6">
    <source>
        <dbReference type="EMBL" id="KAF0755666.1"/>
    </source>
</evidence>
<evidence type="ECO:0000256" key="2">
    <source>
        <dbReference type="ARBA" id="ARBA00022692"/>
    </source>
</evidence>
<feature type="transmembrane region" description="Helical" evidence="5">
    <location>
        <begin position="136"/>
        <end position="155"/>
    </location>
</feature>
<dbReference type="AlphaFoldDB" id="A0A6G0YH70"/>